<evidence type="ECO:0000313" key="6">
    <source>
        <dbReference type="EMBL" id="OQV24552.1"/>
    </source>
</evidence>
<dbReference type="Proteomes" id="UP000192578">
    <property type="component" value="Unassembled WGS sequence"/>
</dbReference>
<dbReference type="PANTHER" id="PTHR12862">
    <property type="entry name" value="BADF TYPE ATPASE DOMAIN-CONTAINING PROTEIN"/>
    <property type="match status" value="1"/>
</dbReference>
<gene>
    <name evidence="6" type="ORF">BV898_01612</name>
</gene>
<reference evidence="7" key="1">
    <citation type="submission" date="2017-01" db="EMBL/GenBank/DDBJ databases">
        <title>Comparative genomics of anhydrobiosis in the tardigrade Hypsibius dujardini.</title>
        <authorList>
            <person name="Yoshida Y."/>
            <person name="Koutsovoulos G."/>
            <person name="Laetsch D."/>
            <person name="Stevens L."/>
            <person name="Kumar S."/>
            <person name="Horikawa D."/>
            <person name="Ishino K."/>
            <person name="Komine S."/>
            <person name="Tomita M."/>
            <person name="Blaxter M."/>
            <person name="Arakawa K."/>
        </authorList>
    </citation>
    <scope>NUCLEOTIDE SEQUENCE [LARGE SCALE GENOMIC DNA]</scope>
    <source>
        <strain evidence="7">Z151</strain>
    </source>
</reference>
<dbReference type="PANTHER" id="PTHR12862:SF0">
    <property type="entry name" value="N-ACETYL-D-GLUCOSAMINE KINASE"/>
    <property type="match status" value="1"/>
</dbReference>
<dbReference type="AlphaFoldDB" id="A0A1W0XB61"/>
<dbReference type="InterPro" id="IPR039758">
    <property type="entry name" value="NAGK-like"/>
</dbReference>
<dbReference type="SUPFAM" id="SSF53067">
    <property type="entry name" value="Actin-like ATPase domain"/>
    <property type="match status" value="2"/>
</dbReference>
<keyword evidence="7" id="KW-1185">Reference proteome</keyword>
<dbReference type="InterPro" id="IPR002731">
    <property type="entry name" value="ATPase_BadF"/>
</dbReference>
<feature type="domain" description="ATPase BadF/BadG/BcrA/BcrD type" evidence="5">
    <location>
        <begin position="33"/>
        <end position="329"/>
    </location>
</feature>
<dbReference type="InterPro" id="IPR043129">
    <property type="entry name" value="ATPase_NBD"/>
</dbReference>
<accession>A0A1W0XB61</accession>
<dbReference type="CDD" id="cd24078">
    <property type="entry name" value="ASKHA_NBD_NAGK_meta"/>
    <property type="match status" value="1"/>
</dbReference>
<comment type="similarity">
    <text evidence="1">Belongs to the eukaryotic-type N-acetylglucosamine kinase family.</text>
</comment>
<evidence type="ECO:0000256" key="2">
    <source>
        <dbReference type="ARBA" id="ARBA00012122"/>
    </source>
</evidence>
<keyword evidence="6" id="KW-0808">Transferase</keyword>
<dbReference type="EC" id="2.7.1.59" evidence="2"/>
<dbReference type="EMBL" id="MTYJ01000006">
    <property type="protein sequence ID" value="OQV24552.1"/>
    <property type="molecule type" value="Genomic_DNA"/>
</dbReference>
<name>A0A1W0XB61_HYPEX</name>
<keyword evidence="6" id="KW-0418">Kinase</keyword>
<evidence type="ECO:0000256" key="4">
    <source>
        <dbReference type="ARBA" id="ARBA00031123"/>
    </source>
</evidence>
<evidence type="ECO:0000259" key="5">
    <source>
        <dbReference type="Pfam" id="PF01869"/>
    </source>
</evidence>
<evidence type="ECO:0000256" key="3">
    <source>
        <dbReference type="ARBA" id="ARBA00014974"/>
    </source>
</evidence>
<evidence type="ECO:0000313" key="7">
    <source>
        <dbReference type="Proteomes" id="UP000192578"/>
    </source>
</evidence>
<dbReference type="GO" id="GO:0045127">
    <property type="term" value="F:N-acetylglucosamine kinase activity"/>
    <property type="evidence" value="ECO:0007669"/>
    <property type="project" value="UniProtKB-EC"/>
</dbReference>
<dbReference type="Gene3D" id="3.30.420.40">
    <property type="match status" value="2"/>
</dbReference>
<comment type="caution">
    <text evidence="6">The sequence shown here is derived from an EMBL/GenBank/DDBJ whole genome shotgun (WGS) entry which is preliminary data.</text>
</comment>
<protein>
    <recommendedName>
        <fullName evidence="3">N-acetyl-D-glucosamine kinase</fullName>
        <ecNumber evidence="2">2.7.1.59</ecNumber>
    </recommendedName>
    <alternativeName>
        <fullName evidence="4">GlcNAc kinase</fullName>
    </alternativeName>
</protein>
<sequence>MDHGDVIVLENDHGKRSNGHGAAYSVGDHRYFVGIEGGGTASHGILLNEDAEILARCTGGKTNQWVVGLEKACQTIADMVGELRKTADVPDNAVIASIGLCMSGADDAQRNKQWVNMLDEVHHVAASYVIENDTVGSLATARSDLSGIVLISGTGSNCILRNPDGKMVGAGGWGHLLGDEGSGYWIAQHAIKIFFDHEDRLRKCPQDLTQFRREVYNYFGVETRSEMLQFFYSPFDKSFIAKFCSNLAAAGLAGDPFCKQVFYDAGWQLANHVAAVISDASEELKCKKGGVPIICVGSVWKSWSLLRGGFVSKFSGKDIPEITMHRLSGSSDIGAAFLGARSVGVDLLLDHLRPTQPFFHLDPHAQINGDF</sequence>
<organism evidence="6 7">
    <name type="scientific">Hypsibius exemplaris</name>
    <name type="common">Freshwater tardigrade</name>
    <dbReference type="NCBI Taxonomy" id="2072580"/>
    <lineage>
        <taxon>Eukaryota</taxon>
        <taxon>Metazoa</taxon>
        <taxon>Ecdysozoa</taxon>
        <taxon>Tardigrada</taxon>
        <taxon>Eutardigrada</taxon>
        <taxon>Parachela</taxon>
        <taxon>Hypsibioidea</taxon>
        <taxon>Hypsibiidae</taxon>
        <taxon>Hypsibius</taxon>
    </lineage>
</organism>
<evidence type="ECO:0000256" key="1">
    <source>
        <dbReference type="ARBA" id="ARBA00006198"/>
    </source>
</evidence>
<dbReference type="Pfam" id="PF01869">
    <property type="entry name" value="BcrAD_BadFG"/>
    <property type="match status" value="1"/>
</dbReference>
<proteinExistence type="inferred from homology"/>
<dbReference type="OrthoDB" id="311172at2759"/>